<evidence type="ECO:0000256" key="1">
    <source>
        <dbReference type="SAM" id="Phobius"/>
    </source>
</evidence>
<name>A0ABS1D6B1_9PROT</name>
<reference evidence="2 3" key="1">
    <citation type="journal article" date="2020" name="Microorganisms">
        <title>Osmotic Adaptation and Compatible Solute Biosynthesis of Phototrophic Bacteria as Revealed from Genome Analyses.</title>
        <authorList>
            <person name="Imhoff J.F."/>
            <person name="Rahn T."/>
            <person name="Kunzel S."/>
            <person name="Keller A."/>
            <person name="Neulinger S.C."/>
        </authorList>
    </citation>
    <scope>NUCLEOTIDE SEQUENCE [LARGE SCALE GENOMIC DNA]</scope>
    <source>
        <strain evidence="2 3">DSM 15382</strain>
    </source>
</reference>
<keyword evidence="1" id="KW-0812">Transmembrane</keyword>
<keyword evidence="1" id="KW-1133">Transmembrane helix</keyword>
<dbReference type="Proteomes" id="UP000697995">
    <property type="component" value="Unassembled WGS sequence"/>
</dbReference>
<feature type="transmembrane region" description="Helical" evidence="1">
    <location>
        <begin position="6"/>
        <end position="26"/>
    </location>
</feature>
<feature type="transmembrane region" description="Helical" evidence="1">
    <location>
        <begin position="33"/>
        <end position="57"/>
    </location>
</feature>
<gene>
    <name evidence="2" type="ORF">CKO45_30075</name>
</gene>
<sequence length="67" mass="7238">MRVQAVQHWVLGGVVLATVLWLDLLSGEILRRIALFTLAWAAASTLLVGGAGAWIALVRSRQAARRS</sequence>
<dbReference type="EMBL" id="NRSG01000562">
    <property type="protein sequence ID" value="MBK1662430.1"/>
    <property type="molecule type" value="Genomic_DNA"/>
</dbReference>
<evidence type="ECO:0000313" key="3">
    <source>
        <dbReference type="Proteomes" id="UP000697995"/>
    </source>
</evidence>
<protein>
    <submittedName>
        <fullName evidence="2">Uncharacterized protein</fullName>
    </submittedName>
</protein>
<dbReference type="RefSeq" id="WP_133222482.1">
    <property type="nucleotide sequence ID" value="NZ_NRSG01000562.1"/>
</dbReference>
<keyword evidence="3" id="KW-1185">Reference proteome</keyword>
<keyword evidence="1" id="KW-0472">Membrane</keyword>
<accession>A0ABS1D6B1</accession>
<evidence type="ECO:0000313" key="2">
    <source>
        <dbReference type="EMBL" id="MBK1662430.1"/>
    </source>
</evidence>
<organism evidence="2 3">
    <name type="scientific">Paracraurococcus ruber</name>
    <dbReference type="NCBI Taxonomy" id="77675"/>
    <lineage>
        <taxon>Bacteria</taxon>
        <taxon>Pseudomonadati</taxon>
        <taxon>Pseudomonadota</taxon>
        <taxon>Alphaproteobacteria</taxon>
        <taxon>Acetobacterales</taxon>
        <taxon>Roseomonadaceae</taxon>
        <taxon>Paracraurococcus</taxon>
    </lineage>
</organism>
<proteinExistence type="predicted"/>
<comment type="caution">
    <text evidence="2">The sequence shown here is derived from an EMBL/GenBank/DDBJ whole genome shotgun (WGS) entry which is preliminary data.</text>
</comment>